<evidence type="ECO:0000313" key="3">
    <source>
        <dbReference type="EMBL" id="KYN42717.1"/>
    </source>
</evidence>
<name>A0A151K032_9HYME</name>
<protein>
    <submittedName>
        <fullName evidence="3">Uncharacterized protein</fullName>
    </submittedName>
</protein>
<feature type="region of interest" description="Disordered" evidence="2">
    <location>
        <begin position="249"/>
        <end position="295"/>
    </location>
</feature>
<feature type="coiled-coil region" evidence="1">
    <location>
        <begin position="930"/>
        <end position="964"/>
    </location>
</feature>
<accession>A0A151K032</accession>
<proteinExistence type="predicted"/>
<dbReference type="Proteomes" id="UP000078541">
    <property type="component" value="Unassembled WGS sequence"/>
</dbReference>
<dbReference type="PANTHER" id="PTHR23159">
    <property type="entry name" value="CENTROSOMAL PROTEIN 2"/>
    <property type="match status" value="1"/>
</dbReference>
<keyword evidence="1" id="KW-0175">Coiled coil</keyword>
<feature type="coiled-coil region" evidence="1">
    <location>
        <begin position="1136"/>
        <end position="1202"/>
    </location>
</feature>
<evidence type="ECO:0000313" key="4">
    <source>
        <dbReference type="Proteomes" id="UP000078541"/>
    </source>
</evidence>
<sequence length="1350" mass="155813">MSYAEHGPRIFLTGRPSSGVPLTYGDYVLPQRRSEGRLKLYNSCTDIRAWSPNVLENTRYFRELNEHENAAPVKLIPSSVIMENMMTLTAQAQRELRVARRELRKYRSLSFTPEQQKQLKNFDRALNKIDIVETDKTEDMRTGSIIKPLSQEHVLFNANKIASLQCSDTYLSIYFRPDRFQYSTGGYPLLTNTCVLSGNPLLENNTYLMSRVTSCNILTEVKAAQEHNEQMSICIEYVDASSQAAQDVREMGVQTEEYKENDDKQSNVDSPSSQYYETTESVSTSESELGMNSDPEICEKNHKEVIIRKDSEIIVLKNELGLEELRELNRHMQTLLKEKDENTSILRRNVNVNRKNLKVVSDRRDDEVEDLNAKLSSFECLMDQLKAELARKCQVCYFQTQEIQKLRKEVKETELLSIENESLTRKVKEMEHLSREAESCGIALEQMKNVWRERDMLQKQYHEQSCTLADREDEIKRLLTLIKQMSVTADTREVEMNGVVADLRNEIQAKNDKISQCEMQLVCMEREVGNLTNMLKSSLNNFDESKIAYEGVCDYIKCEHDTCLDVQSALSALKSFIAELEECKLERRNRLREIDNLKAYVTCYSQETVNEITNTDFDTGHGLIQPAAEDISTSSNGGCHSSKELVNVQIQSDDIDSTTTCSEELEKVELNEIISYRDSTVSPDQDIDRALAKHIKRSIDKMHKISAVLQGAGDHHIQIVKEYTRQQQELQKKDLEITELKQKVAEHILRGEGDCAIQEQLRKKMLEKEKVLEAIISKRDSKIERLHEDLTTLESDNSSYRAECDALKVENADLVDAKSLLSKENNALNEELGAQRDQIRKLTQQIDELSQTIDILKEERKNVECMKNKLIDLEVKNNDFTNKLIEANETISKNAEIITELECKDEENRVALTHESIKYDAMLTQKHSDIVKLQDENQSLHDLLKDAEVKLAQSNDMILLLRQESDNVAAINVLRASLSDLDVDNVERLLAKVEYVKGEIANYRSSTANVKSKLQALSHGNETLQADIETVRSTNDQLLYPHADAVKLSLKDALYTIPKKLCEILLHLRKEIRECDNETENASKHCLNEKVPEMKDEIGKQQIKLYADKSCQQDEDTLDPVVREVDCNSENTAHKLRFLEGQYEEKLKEIQKLMDDVKLRDREIKSLQEYITHLLQEKNDLQTKVKRQVEEYQNKLTLLKKKYDSSLIAFRKRHNENVERLQARFDDILKIEKSPFDAESWLQSLNLKELSELHNRINILSSQAAESTESNIAHVKIKKDHDSYRNNSQEHKFYNKFTLCKQYTKEDESSLSKNISKDKFRSKVPDAENNETVAIMELYSRDLKLKQEYK</sequence>
<keyword evidence="4" id="KW-1185">Reference proteome</keyword>
<evidence type="ECO:0000256" key="2">
    <source>
        <dbReference type="SAM" id="MobiDB-lite"/>
    </source>
</evidence>
<dbReference type="EMBL" id="KQ981319">
    <property type="protein sequence ID" value="KYN42717.1"/>
    <property type="molecule type" value="Genomic_DNA"/>
</dbReference>
<feature type="compositionally biased region" description="Low complexity" evidence="2">
    <location>
        <begin position="272"/>
        <end position="288"/>
    </location>
</feature>
<feature type="compositionally biased region" description="Basic and acidic residues" evidence="2">
    <location>
        <begin position="256"/>
        <end position="266"/>
    </location>
</feature>
<dbReference type="PANTHER" id="PTHR23159:SF31">
    <property type="entry name" value="CENTROSOME-ASSOCIATED PROTEIN CEP250 ISOFORM X1"/>
    <property type="match status" value="1"/>
</dbReference>
<evidence type="ECO:0000256" key="1">
    <source>
        <dbReference type="SAM" id="Coils"/>
    </source>
</evidence>
<gene>
    <name evidence="3" type="ORF">ALC56_02846</name>
</gene>
<feature type="coiled-coil region" evidence="1">
    <location>
        <begin position="82"/>
        <end position="109"/>
    </location>
</feature>
<feature type="coiled-coil region" evidence="1">
    <location>
        <begin position="500"/>
        <end position="527"/>
    </location>
</feature>
<organism evidence="3 4">
    <name type="scientific">Trachymyrmex septentrionalis</name>
    <dbReference type="NCBI Taxonomy" id="34720"/>
    <lineage>
        <taxon>Eukaryota</taxon>
        <taxon>Metazoa</taxon>
        <taxon>Ecdysozoa</taxon>
        <taxon>Arthropoda</taxon>
        <taxon>Hexapoda</taxon>
        <taxon>Insecta</taxon>
        <taxon>Pterygota</taxon>
        <taxon>Neoptera</taxon>
        <taxon>Endopterygota</taxon>
        <taxon>Hymenoptera</taxon>
        <taxon>Apocrita</taxon>
        <taxon>Aculeata</taxon>
        <taxon>Formicoidea</taxon>
        <taxon>Formicidae</taxon>
        <taxon>Myrmicinae</taxon>
        <taxon>Trachymyrmex</taxon>
    </lineage>
</organism>
<feature type="coiled-coil region" evidence="1">
    <location>
        <begin position="783"/>
        <end position="890"/>
    </location>
</feature>
<dbReference type="STRING" id="34720.A0A151K032"/>
<reference evidence="3 4" key="1">
    <citation type="submission" date="2016-03" db="EMBL/GenBank/DDBJ databases">
        <title>Trachymyrmex septentrionalis WGS genome.</title>
        <authorList>
            <person name="Nygaard S."/>
            <person name="Hu H."/>
            <person name="Boomsma J."/>
            <person name="Zhang G."/>
        </authorList>
    </citation>
    <scope>NUCLEOTIDE SEQUENCE [LARGE SCALE GENOMIC DNA]</scope>
    <source>
        <strain evidence="3">Tsep2-gDNA-1</strain>
        <tissue evidence="3">Whole body</tissue>
    </source>
</reference>